<reference evidence="2" key="2">
    <citation type="submission" date="2020-05" db="UniProtKB">
        <authorList>
            <consortium name="EnsemblMetazoa"/>
        </authorList>
    </citation>
    <scope>IDENTIFICATION</scope>
    <source>
        <strain evidence="2">IAEA</strain>
    </source>
</reference>
<feature type="transmembrane region" description="Helical" evidence="1">
    <location>
        <begin position="196"/>
        <end position="215"/>
    </location>
</feature>
<proteinExistence type="predicted"/>
<keyword evidence="1" id="KW-0472">Membrane</keyword>
<dbReference type="AlphaFoldDB" id="A0A1A9WQJ4"/>
<accession>A0A1A9WQJ4</accession>
<keyword evidence="3" id="KW-1185">Reference proteome</keyword>
<keyword evidence="1" id="KW-0812">Transmembrane</keyword>
<sequence length="238" mass="27470">MRAACVYTEDFASVGELCLKSSYASTRTSPELLFDIQHHSLSIYLRLFSIHSSNSCITLTESSSLWLPTIPRLRKTSSGRTSKFCTRSNTGLNVSAIEQKRFRQLPLMGTKGFLVDSKVAKVARLTEYLAIVIIHRTKCWQISKIHLRVNSINLHNDHCYTVEKCFIILKPNAAETLQFGAFIMDEVRPAVSHKRMQFFVMYVYNYASLVMHIYLKLHKHFMHMHTLFKEEKTLQKSS</sequence>
<reference evidence="3" key="1">
    <citation type="submission" date="2014-03" db="EMBL/GenBank/DDBJ databases">
        <authorList>
            <person name="Aksoy S."/>
            <person name="Warren W."/>
            <person name="Wilson R.K."/>
        </authorList>
    </citation>
    <scope>NUCLEOTIDE SEQUENCE [LARGE SCALE GENOMIC DNA]</scope>
    <source>
        <strain evidence="3">IAEA</strain>
    </source>
</reference>
<keyword evidence="1" id="KW-1133">Transmembrane helix</keyword>
<dbReference type="EnsemblMetazoa" id="GBRI028287-RA">
    <property type="protein sequence ID" value="GBRI028287-PA"/>
    <property type="gene ID" value="GBRI028287"/>
</dbReference>
<dbReference type="Proteomes" id="UP000091820">
    <property type="component" value="Unassembled WGS sequence"/>
</dbReference>
<dbReference type="VEuPathDB" id="VectorBase:GBRI028287"/>
<evidence type="ECO:0000313" key="2">
    <source>
        <dbReference type="EnsemblMetazoa" id="GBRI028287-PA"/>
    </source>
</evidence>
<evidence type="ECO:0000313" key="3">
    <source>
        <dbReference type="Proteomes" id="UP000091820"/>
    </source>
</evidence>
<organism evidence="2 3">
    <name type="scientific">Glossina brevipalpis</name>
    <dbReference type="NCBI Taxonomy" id="37001"/>
    <lineage>
        <taxon>Eukaryota</taxon>
        <taxon>Metazoa</taxon>
        <taxon>Ecdysozoa</taxon>
        <taxon>Arthropoda</taxon>
        <taxon>Hexapoda</taxon>
        <taxon>Insecta</taxon>
        <taxon>Pterygota</taxon>
        <taxon>Neoptera</taxon>
        <taxon>Endopterygota</taxon>
        <taxon>Diptera</taxon>
        <taxon>Brachycera</taxon>
        <taxon>Muscomorpha</taxon>
        <taxon>Hippoboscoidea</taxon>
        <taxon>Glossinidae</taxon>
        <taxon>Glossina</taxon>
    </lineage>
</organism>
<name>A0A1A9WQJ4_9MUSC</name>
<evidence type="ECO:0000256" key="1">
    <source>
        <dbReference type="SAM" id="Phobius"/>
    </source>
</evidence>
<protein>
    <submittedName>
        <fullName evidence="2">Uncharacterized protein</fullName>
    </submittedName>
</protein>